<dbReference type="PRINTS" id="PR00069">
    <property type="entry name" value="ALDKETRDTASE"/>
</dbReference>
<gene>
    <name evidence="5" type="ORF">J5N97_005657</name>
</gene>
<proteinExistence type="predicted"/>
<protein>
    <recommendedName>
        <fullName evidence="4">NADP-dependent oxidoreductase domain-containing protein</fullName>
    </recommendedName>
</protein>
<feature type="domain" description="NADP-dependent oxidoreductase" evidence="4">
    <location>
        <begin position="19"/>
        <end position="217"/>
    </location>
</feature>
<evidence type="ECO:0000259" key="4">
    <source>
        <dbReference type="Pfam" id="PF00248"/>
    </source>
</evidence>
<dbReference type="GO" id="GO:0016491">
    <property type="term" value="F:oxidoreductase activity"/>
    <property type="evidence" value="ECO:0007669"/>
    <property type="project" value="InterPro"/>
</dbReference>
<dbReference type="PROSITE" id="PS00062">
    <property type="entry name" value="ALDOKETO_REDUCTASE_2"/>
    <property type="match status" value="1"/>
</dbReference>
<dbReference type="InterPro" id="IPR023210">
    <property type="entry name" value="NADP_OxRdtase_dom"/>
</dbReference>
<comment type="caution">
    <text evidence="5">The sequence shown here is derived from an EMBL/GenBank/DDBJ whole genome shotgun (WGS) entry which is preliminary data.</text>
</comment>
<dbReference type="Proteomes" id="UP001085076">
    <property type="component" value="Miscellaneous, Linkage group lg01"/>
</dbReference>
<feature type="site" description="Lowers pKa of active site Tyr" evidence="3">
    <location>
        <position position="85"/>
    </location>
</feature>
<accession>A0A9D5HSW5</accession>
<feature type="binding site" evidence="2">
    <location>
        <position position="118"/>
    </location>
    <ligand>
        <name>substrate</name>
    </ligand>
</feature>
<evidence type="ECO:0000256" key="3">
    <source>
        <dbReference type="PIRSR" id="PIRSR000097-3"/>
    </source>
</evidence>
<feature type="active site" description="Proton donor" evidence="1">
    <location>
        <position position="55"/>
    </location>
</feature>
<sequence length="249" mass="27860">MTVIPTVELLGDGRPMPVIGIGTASAPPPTPEVFQAGMLHAIALGYRHFDTAYFYGSERSVGDVIAEALRRGLIKSRAELFITSKVWCTNNYGDRVLPSLQESLGNLRSEYLDLYLVHWPVSLKPTEVRSPIETEGMQPFDYRAVWEAMEECHRLGLAKSIGVSNFSCKKLDQILSIAMIPPSVNQVEMHPLWQQKRLMEFCKEKRIVITAYSPLGGYGHKWGYNDVIECNVLKQIASARGKTLAQAFT</sequence>
<evidence type="ECO:0000256" key="2">
    <source>
        <dbReference type="PIRSR" id="PIRSR000097-2"/>
    </source>
</evidence>
<dbReference type="AlphaFoldDB" id="A0A9D5HSW5"/>
<reference evidence="5" key="2">
    <citation type="journal article" date="2022" name="Hortic Res">
        <title>The genome of Dioscorea zingiberensis sheds light on the biosynthesis, origin and evolution of the medicinally important diosgenin saponins.</title>
        <authorList>
            <person name="Li Y."/>
            <person name="Tan C."/>
            <person name="Li Z."/>
            <person name="Guo J."/>
            <person name="Li S."/>
            <person name="Chen X."/>
            <person name="Wang C."/>
            <person name="Dai X."/>
            <person name="Yang H."/>
            <person name="Song W."/>
            <person name="Hou L."/>
            <person name="Xu J."/>
            <person name="Tong Z."/>
            <person name="Xu A."/>
            <person name="Yuan X."/>
            <person name="Wang W."/>
            <person name="Yang Q."/>
            <person name="Chen L."/>
            <person name="Sun Z."/>
            <person name="Wang K."/>
            <person name="Pan B."/>
            <person name="Chen J."/>
            <person name="Bao Y."/>
            <person name="Liu F."/>
            <person name="Qi X."/>
            <person name="Gang D.R."/>
            <person name="Wen J."/>
            <person name="Li J."/>
        </authorList>
    </citation>
    <scope>NUCLEOTIDE SEQUENCE</scope>
    <source>
        <strain evidence="5">Dzin_1.0</strain>
    </source>
</reference>
<dbReference type="InterPro" id="IPR036812">
    <property type="entry name" value="NAD(P)_OxRdtase_dom_sf"/>
</dbReference>
<dbReference type="SUPFAM" id="SSF51430">
    <property type="entry name" value="NAD(P)-linked oxidoreductase"/>
    <property type="match status" value="1"/>
</dbReference>
<organism evidence="5 6">
    <name type="scientific">Dioscorea zingiberensis</name>
    <dbReference type="NCBI Taxonomy" id="325984"/>
    <lineage>
        <taxon>Eukaryota</taxon>
        <taxon>Viridiplantae</taxon>
        <taxon>Streptophyta</taxon>
        <taxon>Embryophyta</taxon>
        <taxon>Tracheophyta</taxon>
        <taxon>Spermatophyta</taxon>
        <taxon>Magnoliopsida</taxon>
        <taxon>Liliopsida</taxon>
        <taxon>Dioscoreales</taxon>
        <taxon>Dioscoreaceae</taxon>
        <taxon>Dioscorea</taxon>
    </lineage>
</organism>
<evidence type="ECO:0000313" key="5">
    <source>
        <dbReference type="EMBL" id="KAJ0987301.1"/>
    </source>
</evidence>
<reference evidence="5" key="1">
    <citation type="submission" date="2021-03" db="EMBL/GenBank/DDBJ databases">
        <authorList>
            <person name="Li Z."/>
            <person name="Yang C."/>
        </authorList>
    </citation>
    <scope>NUCLEOTIDE SEQUENCE</scope>
    <source>
        <strain evidence="5">Dzin_1.0</strain>
        <tissue evidence="5">Leaf</tissue>
    </source>
</reference>
<dbReference type="PROSITE" id="PS00798">
    <property type="entry name" value="ALDOKETO_REDUCTASE_1"/>
    <property type="match status" value="1"/>
</dbReference>
<dbReference type="EMBL" id="JAGGNH010000001">
    <property type="protein sequence ID" value="KAJ0987301.1"/>
    <property type="molecule type" value="Genomic_DNA"/>
</dbReference>
<keyword evidence="6" id="KW-1185">Reference proteome</keyword>
<dbReference type="Pfam" id="PF00248">
    <property type="entry name" value="Aldo_ket_red"/>
    <property type="match status" value="1"/>
</dbReference>
<evidence type="ECO:0000313" key="6">
    <source>
        <dbReference type="Proteomes" id="UP001085076"/>
    </source>
</evidence>
<dbReference type="OrthoDB" id="416253at2759"/>
<dbReference type="PANTHER" id="PTHR11732">
    <property type="entry name" value="ALDO/KETO REDUCTASE"/>
    <property type="match status" value="1"/>
</dbReference>
<evidence type="ECO:0000256" key="1">
    <source>
        <dbReference type="PIRSR" id="PIRSR000097-1"/>
    </source>
</evidence>
<dbReference type="Gene3D" id="3.20.20.100">
    <property type="entry name" value="NADP-dependent oxidoreductase domain"/>
    <property type="match status" value="1"/>
</dbReference>
<dbReference type="InterPro" id="IPR020471">
    <property type="entry name" value="AKR"/>
</dbReference>
<dbReference type="InterPro" id="IPR018170">
    <property type="entry name" value="Aldo/ket_reductase_CS"/>
</dbReference>
<name>A0A9D5HSW5_9LILI</name>
<dbReference type="PIRSF" id="PIRSF000097">
    <property type="entry name" value="AKR"/>
    <property type="match status" value="1"/>
</dbReference>